<evidence type="ECO:0000313" key="1">
    <source>
        <dbReference type="EMBL" id="KAL0291566.1"/>
    </source>
</evidence>
<dbReference type="InterPro" id="IPR050951">
    <property type="entry name" value="Retrovirus_Pol_polyprotein"/>
</dbReference>
<dbReference type="AlphaFoldDB" id="A0AAW2JC46"/>
<protein>
    <submittedName>
        <fullName evidence="1">Uncharacterized protein</fullName>
    </submittedName>
</protein>
<dbReference type="EMBL" id="JACGWM010001567">
    <property type="protein sequence ID" value="KAL0291566.1"/>
    <property type="molecule type" value="Genomic_DNA"/>
</dbReference>
<name>A0AAW2JC46_9LAMI</name>
<sequence length="330" mass="37508">MELSFFVVRQKENEPLKEYLQRFNAAALEVPFATQELKASAFSQGLLNGDFFKSLPKKPVSKFDALLVRAAKYINMEDVQAAKRESRGEKRDPEKTTRIGSKMENIVQEKIIQCLRHNMDIFAWTPQDLDGIDPNMITHHLNIDPDVKPVKEKKRHFRRNVEVYVDDMLVKSKEAKDQITDLEEKFSVLRYYRLKLNPGTFAFGVQGERFLGFMVTQRGTEANPLKIKAILDMKAPTNVNEVQKLTGRIAALGHFISKAVEKSLPFFKVLRKAKKVRVGYLLPTSIRRTQGVFSKTPLIGEINPGGYPLFVSLNHPQAVSSVLICEEGGK</sequence>
<gene>
    <name evidence="1" type="ORF">Scaly_2631500</name>
</gene>
<organism evidence="1">
    <name type="scientific">Sesamum calycinum</name>
    <dbReference type="NCBI Taxonomy" id="2727403"/>
    <lineage>
        <taxon>Eukaryota</taxon>
        <taxon>Viridiplantae</taxon>
        <taxon>Streptophyta</taxon>
        <taxon>Embryophyta</taxon>
        <taxon>Tracheophyta</taxon>
        <taxon>Spermatophyta</taxon>
        <taxon>Magnoliopsida</taxon>
        <taxon>eudicotyledons</taxon>
        <taxon>Gunneridae</taxon>
        <taxon>Pentapetalae</taxon>
        <taxon>asterids</taxon>
        <taxon>lamiids</taxon>
        <taxon>Lamiales</taxon>
        <taxon>Pedaliaceae</taxon>
        <taxon>Sesamum</taxon>
    </lineage>
</organism>
<dbReference type="InterPro" id="IPR043502">
    <property type="entry name" value="DNA/RNA_pol_sf"/>
</dbReference>
<accession>A0AAW2JC46</accession>
<proteinExistence type="predicted"/>
<dbReference type="Gene3D" id="3.30.70.270">
    <property type="match status" value="2"/>
</dbReference>
<dbReference type="InterPro" id="IPR043128">
    <property type="entry name" value="Rev_trsase/Diguanyl_cyclase"/>
</dbReference>
<dbReference type="PANTHER" id="PTHR37984:SF5">
    <property type="entry name" value="PROTEIN NYNRIN-LIKE"/>
    <property type="match status" value="1"/>
</dbReference>
<reference evidence="1" key="2">
    <citation type="journal article" date="2024" name="Plant">
        <title>Genomic evolution and insights into agronomic trait innovations of Sesamum species.</title>
        <authorList>
            <person name="Miao H."/>
            <person name="Wang L."/>
            <person name="Qu L."/>
            <person name="Liu H."/>
            <person name="Sun Y."/>
            <person name="Le M."/>
            <person name="Wang Q."/>
            <person name="Wei S."/>
            <person name="Zheng Y."/>
            <person name="Lin W."/>
            <person name="Duan Y."/>
            <person name="Cao H."/>
            <person name="Xiong S."/>
            <person name="Wang X."/>
            <person name="Wei L."/>
            <person name="Li C."/>
            <person name="Ma Q."/>
            <person name="Ju M."/>
            <person name="Zhao R."/>
            <person name="Li G."/>
            <person name="Mu C."/>
            <person name="Tian Q."/>
            <person name="Mei H."/>
            <person name="Zhang T."/>
            <person name="Gao T."/>
            <person name="Zhang H."/>
        </authorList>
    </citation>
    <scope>NUCLEOTIDE SEQUENCE</scope>
    <source>
        <strain evidence="1">KEN8</strain>
    </source>
</reference>
<reference evidence="1" key="1">
    <citation type="submission" date="2020-06" db="EMBL/GenBank/DDBJ databases">
        <authorList>
            <person name="Li T."/>
            <person name="Hu X."/>
            <person name="Zhang T."/>
            <person name="Song X."/>
            <person name="Zhang H."/>
            <person name="Dai N."/>
            <person name="Sheng W."/>
            <person name="Hou X."/>
            <person name="Wei L."/>
        </authorList>
    </citation>
    <scope>NUCLEOTIDE SEQUENCE</scope>
    <source>
        <strain evidence="1">KEN8</strain>
        <tissue evidence="1">Leaf</tissue>
    </source>
</reference>
<dbReference type="SUPFAM" id="SSF56672">
    <property type="entry name" value="DNA/RNA polymerases"/>
    <property type="match status" value="1"/>
</dbReference>
<dbReference type="PANTHER" id="PTHR37984">
    <property type="entry name" value="PROTEIN CBG26694"/>
    <property type="match status" value="1"/>
</dbReference>
<comment type="caution">
    <text evidence="1">The sequence shown here is derived from an EMBL/GenBank/DDBJ whole genome shotgun (WGS) entry which is preliminary data.</text>
</comment>